<feature type="compositionally biased region" description="Basic and acidic residues" evidence="1">
    <location>
        <begin position="114"/>
        <end position="133"/>
    </location>
</feature>
<dbReference type="InterPro" id="IPR006461">
    <property type="entry name" value="PLAC_motif_containing"/>
</dbReference>
<feature type="compositionally biased region" description="Polar residues" evidence="1">
    <location>
        <begin position="27"/>
        <end position="39"/>
    </location>
</feature>
<keyword evidence="5" id="KW-1185">Reference proteome</keyword>
<feature type="compositionally biased region" description="Basic and acidic residues" evidence="1">
    <location>
        <begin position="181"/>
        <end position="191"/>
    </location>
</feature>
<feature type="compositionally biased region" description="Basic and acidic residues" evidence="1">
    <location>
        <begin position="84"/>
        <end position="95"/>
    </location>
</feature>
<dbReference type="InterPro" id="IPR011044">
    <property type="entry name" value="Quino_amine_DH_bsu"/>
</dbReference>
<gene>
    <name evidence="4" type="ORF">E3N88_14968</name>
</gene>
<feature type="region of interest" description="Disordered" evidence="1">
    <location>
        <begin position="1"/>
        <end position="229"/>
    </location>
</feature>
<keyword evidence="2" id="KW-1133">Transmembrane helix</keyword>
<accession>A0A5N6P4D0</accession>
<evidence type="ECO:0000259" key="3">
    <source>
        <dbReference type="Pfam" id="PF25465"/>
    </source>
</evidence>
<proteinExistence type="predicted"/>
<evidence type="ECO:0000256" key="2">
    <source>
        <dbReference type="SAM" id="Phobius"/>
    </source>
</evidence>
<keyword evidence="2" id="KW-0472">Membrane</keyword>
<dbReference type="EMBL" id="SZYD01000007">
    <property type="protein sequence ID" value="KAD5803608.1"/>
    <property type="molecule type" value="Genomic_DNA"/>
</dbReference>
<dbReference type="Gene3D" id="2.130.10.10">
    <property type="entry name" value="YVTN repeat-like/Quinoprotein amine dehydrogenase"/>
    <property type="match status" value="1"/>
</dbReference>
<dbReference type="InterPro" id="IPR015943">
    <property type="entry name" value="WD40/YVTN_repeat-like_dom_sf"/>
</dbReference>
<feature type="compositionally biased region" description="Low complexity" evidence="1">
    <location>
        <begin position="98"/>
        <end position="113"/>
    </location>
</feature>
<dbReference type="Pfam" id="PF25465">
    <property type="entry name" value="Beta-prop_At4g14310"/>
    <property type="match status" value="1"/>
</dbReference>
<feature type="region of interest" description="Disordered" evidence="1">
    <location>
        <begin position="259"/>
        <end position="303"/>
    </location>
</feature>
<name>A0A5N6P4D0_9ASTR</name>
<dbReference type="NCBIfam" id="TIGR01571">
    <property type="entry name" value="A_thal_Cys_rich"/>
    <property type="match status" value="1"/>
</dbReference>
<dbReference type="SUPFAM" id="SSF50969">
    <property type="entry name" value="YVTN repeat-like/Quinoprotein amine dehydrogenase"/>
    <property type="match status" value="1"/>
</dbReference>
<organism evidence="4 5">
    <name type="scientific">Mikania micrantha</name>
    <name type="common">bitter vine</name>
    <dbReference type="NCBI Taxonomy" id="192012"/>
    <lineage>
        <taxon>Eukaryota</taxon>
        <taxon>Viridiplantae</taxon>
        <taxon>Streptophyta</taxon>
        <taxon>Embryophyta</taxon>
        <taxon>Tracheophyta</taxon>
        <taxon>Spermatophyta</taxon>
        <taxon>Magnoliopsida</taxon>
        <taxon>eudicotyledons</taxon>
        <taxon>Gunneridae</taxon>
        <taxon>Pentapetalae</taxon>
        <taxon>asterids</taxon>
        <taxon>campanulids</taxon>
        <taxon>Asterales</taxon>
        <taxon>Asteraceae</taxon>
        <taxon>Asteroideae</taxon>
        <taxon>Heliantheae alliance</taxon>
        <taxon>Eupatorieae</taxon>
        <taxon>Mikania</taxon>
    </lineage>
</organism>
<sequence>MSSSALRRVKGTGTGTGAGGGAKVTIVPSSKPSRTTTPLSERPTRRGGDSVSMFAGKENANNFRSNSRIRAAAKPHKPLVPPVARDDKERVEMRARWSTSGSVRPRGRSSSPSEFDRITSDVRKPRVSVDRYARSVSVDRSARVSDRLGQNNKGSSRFPNSKSNFDNGGTNSKTSVASLKKNSESSTESKLKPVKTQHARVSIVSPKKDTENEAISHPESLNTHSSSDSVMKVSESVKLFEKLRSKSCVGLKSNNPIEYEENSVCPSFGNSSGKLSRGSSSDGSKKKGASEDSSSAQSTGKYPSKLHGKLAFLEEKVKRIASDIKRTKEMLDLNNPDASKVMLSDIQDTVAGIERAMGDVVSGGNGEKQKKSLIKVNESNNLQITTTKNNDSIKESSDTISSAKGLNTDELEARFFPHHKLLRNRSTLKAPLGSHDTLMTEGILAVTETKQEENCIALPDPSNEGESKVTNKGGLEICEVEETDNMVISNDQDSLNNCNGKSNIDIMLPAYETLEECDEEENKADMIYVEEIDGSFSNQLSEIGNKITTCGWFVSEGESVLLAHDDGSCTLYDVANSEEKSIYKPPAEVSPNIWGDCWILRAPGADGCSGKYVVAASAGNSMDAGFCSWDFYTKKMKSFHIEDGVTNTRSALAPLPNNALNRRHDMTSLTPENRQWWYKPCGSLIISTASNQKGVRIYDIRDGEHVMQWELQSFVLAMENSSPLQWRNQGKVVLAETEVISLWDVESLTPKPLLSVSATGKKISALHINNTNAELGGGVRQRVSSSEAEGNDGVFCTSDSITVLDFRHPAGIGLKIPKHGSTTHSVFSHGDSIYLGCSSSPSATRKQPSTTQIQQFSLRQQKLFTTYTLPESNTHPHYKAITQVWGNSKVTMGVSGLGLFVFDAMKDDDSRPLATDYGSGQMVRETIGPDNLYCPSFDYLGSRALLISRDRPAVWKYDNMLSSMCHLRSNCRACVGQGFIYGALMMVSCHWLYACMFREKLRAMYGLPSDPCDDCCVHFWCEPCALCQEHVELKHRGLDPSKGWIMPPNAPPRMPPSMERI</sequence>
<feature type="compositionally biased region" description="Gly residues" evidence="1">
    <location>
        <begin position="12"/>
        <end position="22"/>
    </location>
</feature>
<dbReference type="AlphaFoldDB" id="A0A5N6P4D0"/>
<feature type="transmembrane region" description="Helical" evidence="2">
    <location>
        <begin position="978"/>
        <end position="997"/>
    </location>
</feature>
<feature type="domain" description="At4g14310 8-bladed propeller" evidence="3">
    <location>
        <begin position="670"/>
        <end position="954"/>
    </location>
</feature>
<evidence type="ECO:0000256" key="1">
    <source>
        <dbReference type="SAM" id="MobiDB-lite"/>
    </source>
</evidence>
<reference evidence="4 5" key="1">
    <citation type="submission" date="2019-05" db="EMBL/GenBank/DDBJ databases">
        <title>Mikania micrantha, genome provides insights into the molecular mechanism of rapid growth.</title>
        <authorList>
            <person name="Liu B."/>
        </authorList>
    </citation>
    <scope>NUCLEOTIDE SEQUENCE [LARGE SCALE GENOMIC DNA]</scope>
    <source>
        <strain evidence="4">NLD-2019</strain>
        <tissue evidence="4">Leaf</tissue>
    </source>
</reference>
<dbReference type="InterPro" id="IPR057442">
    <property type="entry name" value="Beta-prop_At4g14310"/>
</dbReference>
<protein>
    <recommendedName>
        <fullName evidence="3">At4g14310 8-bladed propeller domain-containing protein</fullName>
    </recommendedName>
</protein>
<evidence type="ECO:0000313" key="4">
    <source>
        <dbReference type="EMBL" id="KAD5803608.1"/>
    </source>
</evidence>
<dbReference type="PANTHER" id="PTHR35492">
    <property type="entry name" value="TRANSDUCIN/WD40 REPEAT-LIKE SUPERFAMILY PROTEIN"/>
    <property type="match status" value="1"/>
</dbReference>
<keyword evidence="2" id="KW-0812">Transmembrane</keyword>
<feature type="compositionally biased region" description="Basic and acidic residues" evidence="1">
    <location>
        <begin position="206"/>
        <end position="216"/>
    </location>
</feature>
<dbReference type="Proteomes" id="UP000326396">
    <property type="component" value="Linkage Group LG15"/>
</dbReference>
<dbReference type="Pfam" id="PF04749">
    <property type="entry name" value="PLAC8"/>
    <property type="match status" value="1"/>
</dbReference>
<dbReference type="InterPro" id="IPR045289">
    <property type="entry name" value="At4g14310-like"/>
</dbReference>
<dbReference type="OrthoDB" id="1907242at2759"/>
<evidence type="ECO:0000313" key="5">
    <source>
        <dbReference type="Proteomes" id="UP000326396"/>
    </source>
</evidence>
<feature type="compositionally biased region" description="Low complexity" evidence="1">
    <location>
        <begin position="271"/>
        <end position="282"/>
    </location>
</feature>
<dbReference type="PANTHER" id="PTHR35492:SF1">
    <property type="entry name" value="TRANSDUCIN_WD40 REPEAT-LIKE SUPERFAMILY PROTEIN"/>
    <property type="match status" value="1"/>
</dbReference>
<feature type="compositionally biased region" description="Polar residues" evidence="1">
    <location>
        <begin position="148"/>
        <end position="177"/>
    </location>
</feature>
<comment type="caution">
    <text evidence="4">The sequence shown here is derived from an EMBL/GenBank/DDBJ whole genome shotgun (WGS) entry which is preliminary data.</text>
</comment>
<feature type="compositionally biased region" description="Polar residues" evidence="1">
    <location>
        <begin position="59"/>
        <end position="68"/>
    </location>
</feature>